<accession>A0ABW8RJ05</accession>
<gene>
    <name evidence="1" type="ORF">ACJEBI_11945</name>
</gene>
<reference evidence="1 2" key="1">
    <citation type="submission" date="2024-11" db="EMBL/GenBank/DDBJ databases">
        <authorList>
            <person name="Lucas J.A."/>
        </authorList>
    </citation>
    <scope>NUCLEOTIDE SEQUENCE [LARGE SCALE GENOMIC DNA]</scope>
    <source>
        <strain evidence="1 2">Z 5.4</strain>
    </source>
</reference>
<evidence type="ECO:0008006" key="3">
    <source>
        <dbReference type="Google" id="ProtNLM"/>
    </source>
</evidence>
<keyword evidence="2" id="KW-1185">Reference proteome</keyword>
<evidence type="ECO:0000313" key="1">
    <source>
        <dbReference type="EMBL" id="MFK9092190.1"/>
    </source>
</evidence>
<dbReference type="EMBL" id="JBJHQH010000007">
    <property type="protein sequence ID" value="MFK9092190.1"/>
    <property type="molecule type" value="Genomic_DNA"/>
</dbReference>
<organism evidence="1 2">
    <name type="scientific">Bacillus salipaludis</name>
    <dbReference type="NCBI Taxonomy" id="2547811"/>
    <lineage>
        <taxon>Bacteria</taxon>
        <taxon>Bacillati</taxon>
        <taxon>Bacillota</taxon>
        <taxon>Bacilli</taxon>
        <taxon>Bacillales</taxon>
        <taxon>Bacillaceae</taxon>
        <taxon>Bacillus</taxon>
    </lineage>
</organism>
<protein>
    <recommendedName>
        <fullName evidence="3">DUF559 domain-containing protein</fullName>
    </recommendedName>
</protein>
<proteinExistence type="predicted"/>
<dbReference type="Proteomes" id="UP001623041">
    <property type="component" value="Unassembled WGS sequence"/>
</dbReference>
<comment type="caution">
    <text evidence="1">The sequence shown here is derived from an EMBL/GenBank/DDBJ whole genome shotgun (WGS) entry which is preliminary data.</text>
</comment>
<evidence type="ECO:0000313" key="2">
    <source>
        <dbReference type="Proteomes" id="UP001623041"/>
    </source>
</evidence>
<sequence>MFQHKPDWLAPQSLDVYVPSLNLAFEYQGIQHYEAVDFFGGEEALKHRMQLDNKKRLLCKGKGVNLIEWHYHDTITKPVLKKKLKEELSLII</sequence>
<dbReference type="Gene3D" id="3.40.960.10">
    <property type="entry name" value="VSR Endonuclease"/>
    <property type="match status" value="1"/>
</dbReference>
<name>A0ABW8RJ05_9BACI</name>
<dbReference type="RefSeq" id="WP_406580792.1">
    <property type="nucleotide sequence ID" value="NZ_JBJHQH010000007.1"/>
</dbReference>